<reference evidence="3 4" key="1">
    <citation type="submission" date="2016-11" db="EMBL/GenBank/DDBJ databases">
        <authorList>
            <person name="Sivoravong A.B."/>
            <person name="Van De Walle M.R."/>
            <person name="Watson A.I."/>
            <person name="Nayek S."/>
            <person name="Bhuiyan S."/>
            <person name="Bonilla J.A."/>
            <person name="Hughes L.E."/>
            <person name="Garlena R.A."/>
            <person name="Russell D.A."/>
            <person name="Pope W.H."/>
            <person name="Jacobs-Sera D."/>
            <person name="Hendrix R.W."/>
            <person name="Hatfull G.F."/>
        </authorList>
    </citation>
    <scope>NUCLEOTIDE SEQUENCE [LARGE SCALE GENOMIC DNA]</scope>
</reference>
<protein>
    <submittedName>
        <fullName evidence="3">Uncharacterized protein</fullName>
    </submittedName>
</protein>
<evidence type="ECO:0000313" key="4">
    <source>
        <dbReference type="Proteomes" id="UP000221186"/>
    </source>
</evidence>
<keyword evidence="2" id="KW-0812">Transmembrane</keyword>
<name>A0A1J0MCR4_9CAUD</name>
<proteinExistence type="predicted"/>
<feature type="region of interest" description="Disordered" evidence="1">
    <location>
        <begin position="82"/>
        <end position="123"/>
    </location>
</feature>
<keyword evidence="2" id="KW-1133">Transmembrane helix</keyword>
<dbReference type="Proteomes" id="UP000221186">
    <property type="component" value="Segment"/>
</dbReference>
<sequence length="123" mass="13094">MFRRPAPLITAGLFVAALSVGASGWATGTQALTDAGILGAVATVPLLYWVMITRTHQITDDQLAEAHQAGYALALHHVARGLLVPDPAPPTPGHHQDDEQAPGNVVQLRRSPTDTPKEKRKAH</sequence>
<keyword evidence="4" id="KW-1185">Reference proteome</keyword>
<accession>A0A1J0MCR4</accession>
<gene>
    <name evidence="3" type="ORF">SEA_PAPAYASALAD_31</name>
</gene>
<dbReference type="EMBL" id="KY092481">
    <property type="protein sequence ID" value="APD18638.1"/>
    <property type="molecule type" value="Genomic_DNA"/>
</dbReference>
<organism evidence="3 4">
    <name type="scientific">Streptomyces phage PapayaSalad</name>
    <dbReference type="NCBI Taxonomy" id="1920310"/>
    <lineage>
        <taxon>Viruses</taxon>
        <taxon>Duplodnaviria</taxon>
        <taxon>Heunggongvirae</taxon>
        <taxon>Uroviricota</taxon>
        <taxon>Caudoviricetes</taxon>
        <taxon>Austintatiousvirus</taxon>
        <taxon>Austintatiousvirus papayasalad</taxon>
    </lineage>
</organism>
<feature type="transmembrane region" description="Helical" evidence="2">
    <location>
        <begin position="36"/>
        <end position="52"/>
    </location>
</feature>
<evidence type="ECO:0000256" key="2">
    <source>
        <dbReference type="SAM" id="Phobius"/>
    </source>
</evidence>
<evidence type="ECO:0000313" key="3">
    <source>
        <dbReference type="EMBL" id="APD18638.1"/>
    </source>
</evidence>
<keyword evidence="2" id="KW-0472">Membrane</keyword>
<evidence type="ECO:0000256" key="1">
    <source>
        <dbReference type="SAM" id="MobiDB-lite"/>
    </source>
</evidence>